<name>A0A7S2PA61_9STRA</name>
<evidence type="ECO:0000259" key="1">
    <source>
        <dbReference type="PROSITE" id="PS50800"/>
    </source>
</evidence>
<proteinExistence type="predicted"/>
<evidence type="ECO:0000313" key="2">
    <source>
        <dbReference type="EMBL" id="CAD9584947.1"/>
    </source>
</evidence>
<organism evidence="2">
    <name type="scientific">Skeletonema marinoi</name>
    <dbReference type="NCBI Taxonomy" id="267567"/>
    <lineage>
        <taxon>Eukaryota</taxon>
        <taxon>Sar</taxon>
        <taxon>Stramenopiles</taxon>
        <taxon>Ochrophyta</taxon>
        <taxon>Bacillariophyta</taxon>
        <taxon>Coscinodiscophyceae</taxon>
        <taxon>Thalassiosirophycidae</taxon>
        <taxon>Thalassiosirales</taxon>
        <taxon>Skeletonemataceae</taxon>
        <taxon>Skeletonema</taxon>
        <taxon>Skeletonema marinoi-dohrnii complex</taxon>
    </lineage>
</organism>
<dbReference type="Gene3D" id="1.10.720.30">
    <property type="entry name" value="SAP domain"/>
    <property type="match status" value="1"/>
</dbReference>
<sequence>MDTAKDHLLYADAKNLALLKEVVLDFIAENSVEASQKIPFSDIPGHLIRDILVTFGRSQQRDDSNEEDSDQFSVMRVSDLRRMLDEKGLDVDGSREAMTEALKDSAEEAN</sequence>
<dbReference type="PROSITE" id="PS50800">
    <property type="entry name" value="SAP"/>
    <property type="match status" value="1"/>
</dbReference>
<protein>
    <recommendedName>
        <fullName evidence="1">SAP domain-containing protein</fullName>
    </recommendedName>
</protein>
<gene>
    <name evidence="2" type="ORF">SMAR0320_LOCUS4779</name>
</gene>
<reference evidence="2" key="1">
    <citation type="submission" date="2021-01" db="EMBL/GenBank/DDBJ databases">
        <authorList>
            <person name="Corre E."/>
            <person name="Pelletier E."/>
            <person name="Niang G."/>
            <person name="Scheremetjew M."/>
            <person name="Finn R."/>
            <person name="Kale V."/>
            <person name="Holt S."/>
            <person name="Cochrane G."/>
            <person name="Meng A."/>
            <person name="Brown T."/>
            <person name="Cohen L."/>
        </authorList>
    </citation>
    <scope>NUCLEOTIDE SEQUENCE</scope>
    <source>
        <strain evidence="2">SM1012Den-03</strain>
    </source>
</reference>
<accession>A0A7S2PA61</accession>
<dbReference type="InterPro" id="IPR003034">
    <property type="entry name" value="SAP_dom"/>
</dbReference>
<dbReference type="InterPro" id="IPR036361">
    <property type="entry name" value="SAP_dom_sf"/>
</dbReference>
<dbReference type="AlphaFoldDB" id="A0A7S2PA61"/>
<dbReference type="SUPFAM" id="SSF68906">
    <property type="entry name" value="SAP domain"/>
    <property type="match status" value="1"/>
</dbReference>
<feature type="domain" description="SAP" evidence="1">
    <location>
        <begin position="72"/>
        <end position="106"/>
    </location>
</feature>
<dbReference type="EMBL" id="HBGZ01006792">
    <property type="protein sequence ID" value="CAD9584947.1"/>
    <property type="molecule type" value="Transcribed_RNA"/>
</dbReference>